<gene>
    <name evidence="2" type="ORF">CWO07_02095</name>
</gene>
<reference evidence="2 3" key="1">
    <citation type="submission" date="2017-11" db="EMBL/GenBank/DDBJ databases">
        <title>Population delineation of vibrios coincides with oyster pathogenicity.</title>
        <authorList>
            <person name="Bruto M."/>
            <person name="Labreuche Y."/>
            <person name="James A."/>
            <person name="Piel D."/>
            <person name="Chenivesse S."/>
            <person name="Petton B."/>
            <person name="Polz M.F."/>
            <person name="Le Roux F."/>
        </authorList>
    </citation>
    <scope>NUCLEOTIDE SEQUENCE [LARGE SCALE GENOMIC DNA]</scope>
    <source>
        <strain evidence="2 3">FF_144</strain>
    </source>
</reference>
<comment type="caution">
    <text evidence="2">The sequence shown here is derived from an EMBL/GenBank/DDBJ whole genome shotgun (WGS) entry which is preliminary data.</text>
</comment>
<organism evidence="2 3">
    <name type="scientific">Vibrio splendidus</name>
    <dbReference type="NCBI Taxonomy" id="29497"/>
    <lineage>
        <taxon>Bacteria</taxon>
        <taxon>Pseudomonadati</taxon>
        <taxon>Pseudomonadota</taxon>
        <taxon>Gammaproteobacteria</taxon>
        <taxon>Vibrionales</taxon>
        <taxon>Vibrionaceae</taxon>
        <taxon>Vibrio</taxon>
    </lineage>
</organism>
<dbReference type="AlphaFoldDB" id="A0A2T5F0X5"/>
<proteinExistence type="predicted"/>
<keyword evidence="1" id="KW-0175">Coiled coil</keyword>
<protein>
    <submittedName>
        <fullName evidence="2">Uncharacterized protein</fullName>
    </submittedName>
</protein>
<evidence type="ECO:0000313" key="2">
    <source>
        <dbReference type="EMBL" id="PTP39380.1"/>
    </source>
</evidence>
<name>A0A2T5F0X5_VIBSP</name>
<dbReference type="Gene3D" id="3.90.20.10">
    <property type="match status" value="1"/>
</dbReference>
<feature type="coiled-coil region" evidence="1">
    <location>
        <begin position="65"/>
        <end position="119"/>
    </location>
</feature>
<dbReference type="RefSeq" id="WP_108187176.1">
    <property type="nucleotide sequence ID" value="NZ_PIFK01000003.1"/>
</dbReference>
<accession>A0A2T5F0X5</accession>
<evidence type="ECO:0000256" key="1">
    <source>
        <dbReference type="SAM" id="Coils"/>
    </source>
</evidence>
<dbReference type="Proteomes" id="UP000244197">
    <property type="component" value="Unassembled WGS sequence"/>
</dbReference>
<dbReference type="EMBL" id="PIFK01000003">
    <property type="protein sequence ID" value="PTP39380.1"/>
    <property type="molecule type" value="Genomic_DNA"/>
</dbReference>
<sequence length="121" mass="14150">MNQFQQKRATQEAHKKIEHGESLSIQECLLVTDFDSVYLTGDKLKRLYQVISKMDDDHKDLIAKFSKSQDSINFLKNELEGANAEIDYYFKFQSALIEQNELLDEKDNEIAELKRKLKECS</sequence>
<evidence type="ECO:0000313" key="3">
    <source>
        <dbReference type="Proteomes" id="UP000244197"/>
    </source>
</evidence>